<evidence type="ECO:0000256" key="1">
    <source>
        <dbReference type="ARBA" id="ARBA00022801"/>
    </source>
</evidence>
<evidence type="ECO:0000313" key="3">
    <source>
        <dbReference type="EMBL" id="KAJ1719295.1"/>
    </source>
</evidence>
<dbReference type="Pfam" id="PF00293">
    <property type="entry name" value="NUDIX"/>
    <property type="match status" value="1"/>
</dbReference>
<dbReference type="AlphaFoldDB" id="A0A9W7XWF3"/>
<comment type="caution">
    <text evidence="3">The sequence shown here is derived from an EMBL/GenBank/DDBJ whole genome shotgun (WGS) entry which is preliminary data.</text>
</comment>
<feature type="domain" description="Nudix hydrolase" evidence="2">
    <location>
        <begin position="7"/>
        <end position="133"/>
    </location>
</feature>
<dbReference type="InterPro" id="IPR020084">
    <property type="entry name" value="NUDIX_hydrolase_CS"/>
</dbReference>
<gene>
    <name evidence="3" type="ORF">LPJ53_005918</name>
</gene>
<keyword evidence="1" id="KW-0378">Hydrolase</keyword>
<dbReference type="PANTHER" id="PTHR21340">
    <property type="entry name" value="DIADENOSINE 5,5-P1,P4-TETRAPHOSPHATE PYROPHOSPHOHYDROLASE MUTT"/>
    <property type="match status" value="1"/>
</dbReference>
<dbReference type="EMBL" id="JANBOJ010000431">
    <property type="protein sequence ID" value="KAJ1719295.1"/>
    <property type="molecule type" value="Genomic_DNA"/>
</dbReference>
<evidence type="ECO:0000259" key="2">
    <source>
        <dbReference type="PROSITE" id="PS51462"/>
    </source>
</evidence>
<proteinExistence type="predicted"/>
<dbReference type="GO" id="GO:0006167">
    <property type="term" value="P:AMP biosynthetic process"/>
    <property type="evidence" value="ECO:0007669"/>
    <property type="project" value="TreeGrafter"/>
</dbReference>
<dbReference type="InterPro" id="IPR015797">
    <property type="entry name" value="NUDIX_hydrolase-like_dom_sf"/>
</dbReference>
<protein>
    <recommendedName>
        <fullName evidence="2">Nudix hydrolase domain-containing protein</fullName>
    </recommendedName>
</protein>
<name>A0A9W7XWF3_9FUNG</name>
<dbReference type="PROSITE" id="PS00893">
    <property type="entry name" value="NUDIX_BOX"/>
    <property type="match status" value="1"/>
</dbReference>
<dbReference type="Proteomes" id="UP001149813">
    <property type="component" value="Unassembled WGS sequence"/>
</dbReference>
<organism evidence="3 4">
    <name type="scientific">Coemansia erecta</name>
    <dbReference type="NCBI Taxonomy" id="147472"/>
    <lineage>
        <taxon>Eukaryota</taxon>
        <taxon>Fungi</taxon>
        <taxon>Fungi incertae sedis</taxon>
        <taxon>Zoopagomycota</taxon>
        <taxon>Kickxellomycotina</taxon>
        <taxon>Kickxellomycetes</taxon>
        <taxon>Kickxellales</taxon>
        <taxon>Kickxellaceae</taxon>
        <taxon>Coemansia</taxon>
    </lineage>
</organism>
<sequence length="142" mass="15787">MLYPADELLFSAGAIIFDKTRTSVLAIVSQGEVMFPKGRVEKDEQPEAAAIREVLEETGARCTLWPGLRALETRYSTAISKTKVVYWYAGDLVEMGEQMLESHEDMEVRWVDVRGAASVLSFENDRELLAVCLGVLADQQSA</sequence>
<dbReference type="GO" id="GO:0006754">
    <property type="term" value="P:ATP biosynthetic process"/>
    <property type="evidence" value="ECO:0007669"/>
    <property type="project" value="TreeGrafter"/>
</dbReference>
<dbReference type="InterPro" id="IPR000086">
    <property type="entry name" value="NUDIX_hydrolase_dom"/>
</dbReference>
<dbReference type="Gene3D" id="3.90.79.10">
    <property type="entry name" value="Nucleoside Triphosphate Pyrophosphohydrolase"/>
    <property type="match status" value="1"/>
</dbReference>
<evidence type="ECO:0000313" key="4">
    <source>
        <dbReference type="Proteomes" id="UP001149813"/>
    </source>
</evidence>
<dbReference type="GO" id="GO:0004081">
    <property type="term" value="F:bis(5'-nucleosyl)-tetraphosphatase (asymmetrical) activity"/>
    <property type="evidence" value="ECO:0007669"/>
    <property type="project" value="TreeGrafter"/>
</dbReference>
<dbReference type="PANTHER" id="PTHR21340:SF0">
    <property type="entry name" value="BIS(5'-NUCLEOSYL)-TETRAPHOSPHATASE [ASYMMETRICAL]"/>
    <property type="match status" value="1"/>
</dbReference>
<dbReference type="PROSITE" id="PS51462">
    <property type="entry name" value="NUDIX"/>
    <property type="match status" value="1"/>
</dbReference>
<reference evidence="3" key="1">
    <citation type="submission" date="2022-07" db="EMBL/GenBank/DDBJ databases">
        <title>Phylogenomic reconstructions and comparative analyses of Kickxellomycotina fungi.</title>
        <authorList>
            <person name="Reynolds N.K."/>
            <person name="Stajich J.E."/>
            <person name="Barry K."/>
            <person name="Grigoriev I.V."/>
            <person name="Crous P."/>
            <person name="Smith M.E."/>
        </authorList>
    </citation>
    <scope>NUCLEOTIDE SEQUENCE</scope>
    <source>
        <strain evidence="3">NBRC 32514</strain>
    </source>
</reference>
<dbReference type="OrthoDB" id="10259236at2759"/>
<dbReference type="InterPro" id="IPR051325">
    <property type="entry name" value="Nudix_hydrolase_domain"/>
</dbReference>
<accession>A0A9W7XWF3</accession>
<dbReference type="SUPFAM" id="SSF55811">
    <property type="entry name" value="Nudix"/>
    <property type="match status" value="1"/>
</dbReference>
<keyword evidence="4" id="KW-1185">Reference proteome</keyword>